<dbReference type="InterPro" id="IPR006813">
    <property type="entry name" value="Glyco_trans_17"/>
</dbReference>
<dbReference type="Proteomes" id="UP000591131">
    <property type="component" value="Unassembled WGS sequence"/>
</dbReference>
<evidence type="ECO:0000256" key="1">
    <source>
        <dbReference type="SAM" id="Phobius"/>
    </source>
</evidence>
<comment type="caution">
    <text evidence="2">The sequence shown here is derived from an EMBL/GenBank/DDBJ whole genome shotgun (WGS) entry which is preliminary data.</text>
</comment>
<keyword evidence="1" id="KW-1133">Transmembrane helix</keyword>
<dbReference type="Pfam" id="PF04724">
    <property type="entry name" value="Glyco_transf_17"/>
    <property type="match status" value="1"/>
</dbReference>
<dbReference type="EMBL" id="JAAPAO010000637">
    <property type="protein sequence ID" value="KAF4655790.1"/>
    <property type="molecule type" value="Genomic_DNA"/>
</dbReference>
<organism evidence="2 3">
    <name type="scientific">Perkinsus chesapeaki</name>
    <name type="common">Clam parasite</name>
    <name type="synonym">Perkinsus andrewsi</name>
    <dbReference type="NCBI Taxonomy" id="330153"/>
    <lineage>
        <taxon>Eukaryota</taxon>
        <taxon>Sar</taxon>
        <taxon>Alveolata</taxon>
        <taxon>Perkinsozoa</taxon>
        <taxon>Perkinsea</taxon>
        <taxon>Perkinsida</taxon>
        <taxon>Perkinsidae</taxon>
        <taxon>Perkinsus</taxon>
    </lineage>
</organism>
<dbReference type="PANTHER" id="PTHR12224:SF0">
    <property type="entry name" value="BETA-1,4-MANNOSYL-GLYCOPROTEIN 4-BETA-N-ACETYLGLUCOSAMINYLTRANSFERASE"/>
    <property type="match status" value="1"/>
</dbReference>
<keyword evidence="2" id="KW-0808">Transferase</keyword>
<evidence type="ECO:0000313" key="2">
    <source>
        <dbReference type="EMBL" id="KAF4655790.1"/>
    </source>
</evidence>
<dbReference type="GO" id="GO:0016020">
    <property type="term" value="C:membrane"/>
    <property type="evidence" value="ECO:0007669"/>
    <property type="project" value="InterPro"/>
</dbReference>
<dbReference type="AlphaFoldDB" id="A0A7J6L9K9"/>
<dbReference type="GO" id="GO:0006044">
    <property type="term" value="P:N-acetylglucosamine metabolic process"/>
    <property type="evidence" value="ECO:0007669"/>
    <property type="project" value="TreeGrafter"/>
</dbReference>
<keyword evidence="3" id="KW-1185">Reference proteome</keyword>
<dbReference type="GO" id="GO:0003830">
    <property type="term" value="F:beta-1,4-mannosylglycoprotein 4-beta-N-acetylglucosaminyltransferase activity"/>
    <property type="evidence" value="ECO:0007669"/>
    <property type="project" value="InterPro"/>
</dbReference>
<dbReference type="OrthoDB" id="430664at2759"/>
<proteinExistence type="predicted"/>
<evidence type="ECO:0000313" key="3">
    <source>
        <dbReference type="Proteomes" id="UP000591131"/>
    </source>
</evidence>
<keyword evidence="1" id="KW-0472">Membrane</keyword>
<sequence length="512" mass="58741">MLVLQSKSAKAKRLGKTNKLLRARLLAFVLLVISLCATFSIYFSIRSTSPTWLRLKGGSVQGATSIDIPRILDEASRQIKDGEQEVDLRKLGKWELNPEFGDIKRRAGPHFDWEALADIKHPNFTSWVVRYVDLLRPLLTRDPQSTKPLTLSRPSNRSLKWNCLDNMYMSGPRPTPARIVDLFLFAYEFDVLEMRLYELDPLVDVFVIVETTKSFRNWDKPIMLGAVLDSPRFKRFRHKIVYSVLDDSGRLRYERHRPAFEDEFSFQRFSRAYLMDKYVEAFGTDNGSTLFIHGDIDEMPSAEQVAAFKYCLPRQHSLPVILPTRFVAQNFAWGKLPPGDIQEAPMIFDIKARGKYSAGLPRPSPSVWGWTLDEPMIGAHMSYFTPVEGDILKYLSFSGGGKLPRSRYDRVTAIALAQNPSMGLVFKMCGIRVCCPIDPKYTEKLEQPTFIPWFADANRHRFPQLFPSSQALNVCDYIRGQQDNNRPAFDRALSWAYSRAIRLKSIHDNAHL</sequence>
<reference evidence="2 3" key="1">
    <citation type="submission" date="2020-04" db="EMBL/GenBank/DDBJ databases">
        <title>Perkinsus chesapeaki whole genome sequence.</title>
        <authorList>
            <person name="Bogema D.R."/>
        </authorList>
    </citation>
    <scope>NUCLEOTIDE SEQUENCE [LARGE SCALE GENOMIC DNA]</scope>
    <source>
        <strain evidence="2">ATCC PRA-425</strain>
    </source>
</reference>
<keyword evidence="2" id="KW-0328">Glycosyltransferase</keyword>
<keyword evidence="1" id="KW-0812">Transmembrane</keyword>
<name>A0A7J6L9K9_PERCH</name>
<gene>
    <name evidence="2" type="primary">MGAT3_1</name>
    <name evidence="2" type="ORF">FOL47_009276</name>
</gene>
<protein>
    <submittedName>
        <fullName evidence="2">Beta-1,4-mannosyl-glycoprotein 4-beta-N-acetylglucosaminyltransferase</fullName>
    </submittedName>
</protein>
<accession>A0A7J6L9K9</accession>
<feature type="transmembrane region" description="Helical" evidence="1">
    <location>
        <begin position="21"/>
        <end position="45"/>
    </location>
</feature>
<dbReference type="PANTHER" id="PTHR12224">
    <property type="entry name" value="BETA-1,4-MANNOSYL-GLYCOPROTEIN BETA-1,4-N-ACETYLGLUCOSAMINYL-TRANSFERASE"/>
    <property type="match status" value="1"/>
</dbReference>